<name>A0ABD3QNV9_9STRA</name>
<evidence type="ECO:0000313" key="3">
    <source>
        <dbReference type="Proteomes" id="UP001516023"/>
    </source>
</evidence>
<protein>
    <submittedName>
        <fullName evidence="2">Uncharacterized protein</fullName>
    </submittedName>
</protein>
<keyword evidence="1" id="KW-0732">Signal</keyword>
<organism evidence="2 3">
    <name type="scientific">Cyclotella cryptica</name>
    <dbReference type="NCBI Taxonomy" id="29204"/>
    <lineage>
        <taxon>Eukaryota</taxon>
        <taxon>Sar</taxon>
        <taxon>Stramenopiles</taxon>
        <taxon>Ochrophyta</taxon>
        <taxon>Bacillariophyta</taxon>
        <taxon>Coscinodiscophyceae</taxon>
        <taxon>Thalassiosirophycidae</taxon>
        <taxon>Stephanodiscales</taxon>
        <taxon>Stephanodiscaceae</taxon>
        <taxon>Cyclotella</taxon>
    </lineage>
</organism>
<evidence type="ECO:0000256" key="1">
    <source>
        <dbReference type="SAM" id="SignalP"/>
    </source>
</evidence>
<comment type="caution">
    <text evidence="2">The sequence shown here is derived from an EMBL/GenBank/DDBJ whole genome shotgun (WGS) entry which is preliminary data.</text>
</comment>
<proteinExistence type="predicted"/>
<sequence length="490" mass="55257">MKLLTAFSLALFNVPTATTASYTPPSSNYYRCLTDTEASAISTALANGETIDLFPSKAQSDQSSYWEVEYHGTYKILRNTQPDVNTTYLLYQCGLDAPVVEEKVDGIFHVPFTGGLVVTDTTQIPFIEILNRRSQIVAFAVPENLISSPCLVEDIIPAGKEDGTITFLPLYNDTALDSFLKEHNRTLAFGGPWDENLTMKNKVIISSVAESPALAAEQGRDVNQAIFEWLEVYGAFFNEEHLANETVEETRARYDCHTENAMIVAEERRREMLEEDKSRLPLVLWAYHMQDYNGTDIGWDVGECPNYYCTYASNCMVNILNSTEGSVDYYGYTYMSDDEFLEFGKDADVWIYPSSNWNSLVTQKADYLSDFKSVQNMEVYDYQLSGESAWFEQRMAEYDNVLLDFCEVAKRDIDPTHGRKWFRNVYIEGVGSLGACSDPDEPYMPRVTECLKLEENGGGADSYSSSGYTSLGKTLVAWLLMSLVSISVLW</sequence>
<feature type="chain" id="PRO_5044885911" evidence="1">
    <location>
        <begin position="21"/>
        <end position="490"/>
    </location>
</feature>
<feature type="signal peptide" evidence="1">
    <location>
        <begin position="1"/>
        <end position="20"/>
    </location>
</feature>
<accession>A0ABD3QNV9</accession>
<dbReference type="EMBL" id="JABMIG020000022">
    <property type="protein sequence ID" value="KAL3802107.1"/>
    <property type="molecule type" value="Genomic_DNA"/>
</dbReference>
<dbReference type="AlphaFoldDB" id="A0ABD3QNV9"/>
<reference evidence="2 3" key="1">
    <citation type="journal article" date="2020" name="G3 (Bethesda)">
        <title>Improved Reference Genome for Cyclotella cryptica CCMP332, a Model for Cell Wall Morphogenesis, Salinity Adaptation, and Lipid Production in Diatoms (Bacillariophyta).</title>
        <authorList>
            <person name="Roberts W.R."/>
            <person name="Downey K.M."/>
            <person name="Ruck E.C."/>
            <person name="Traller J.C."/>
            <person name="Alverson A.J."/>
        </authorList>
    </citation>
    <scope>NUCLEOTIDE SEQUENCE [LARGE SCALE GENOMIC DNA]</scope>
    <source>
        <strain evidence="2 3">CCMP332</strain>
    </source>
</reference>
<gene>
    <name evidence="2" type="ORF">HJC23_010863</name>
</gene>
<dbReference type="Proteomes" id="UP001516023">
    <property type="component" value="Unassembled WGS sequence"/>
</dbReference>
<keyword evidence="3" id="KW-1185">Reference proteome</keyword>
<evidence type="ECO:0000313" key="2">
    <source>
        <dbReference type="EMBL" id="KAL3802107.1"/>
    </source>
</evidence>